<gene>
    <name evidence="3" type="ORF">H8S08_11175</name>
</gene>
<dbReference type="Pfam" id="PF13439">
    <property type="entry name" value="Glyco_transf_4"/>
    <property type="match status" value="1"/>
</dbReference>
<feature type="domain" description="Glycosyltransferase subfamily 4-like N-terminal" evidence="2">
    <location>
        <begin position="17"/>
        <end position="205"/>
    </location>
</feature>
<proteinExistence type="predicted"/>
<dbReference type="Gene3D" id="3.40.50.2000">
    <property type="entry name" value="Glycogen Phosphorylase B"/>
    <property type="match status" value="2"/>
</dbReference>
<evidence type="ECO:0000259" key="1">
    <source>
        <dbReference type="Pfam" id="PF00534"/>
    </source>
</evidence>
<dbReference type="InterPro" id="IPR026419">
    <property type="entry name" value="Glyco_rSAM_CFB"/>
</dbReference>
<dbReference type="EMBL" id="JACOOK010000006">
    <property type="protein sequence ID" value="MBC5617569.1"/>
    <property type="molecule type" value="Genomic_DNA"/>
</dbReference>
<dbReference type="InterPro" id="IPR001296">
    <property type="entry name" value="Glyco_trans_1"/>
</dbReference>
<feature type="domain" description="Glycosyl transferase family 1" evidence="1">
    <location>
        <begin position="219"/>
        <end position="391"/>
    </location>
</feature>
<evidence type="ECO:0000313" key="4">
    <source>
        <dbReference type="Proteomes" id="UP000636891"/>
    </source>
</evidence>
<accession>A0ABR7CPP2</accession>
<keyword evidence="4" id="KW-1185">Reference proteome</keyword>
<dbReference type="Proteomes" id="UP000636891">
    <property type="component" value="Unassembled WGS sequence"/>
</dbReference>
<sequence>MRNIYIVNMTSRSIRYGIGTYIRQLIRCAQHAGMKVHYILISDEVKEFEVVEKNGVRHLNIPLSSYYGNGYSLNALIKIEESIAYLLKEFIDDDEGNIFHFNIMRQEALISRMKKQYKGKFVLTVHYTEWSFELLGDRKKLQQILNKRLDRMDFREKYVSNSFFRDKRVLNEHVDRVIAIARHSYDDIVGIYGAAPEKVTLVNNALPDKYRCLSAQQRSALRARYGLSPDENVIVFAGRLDEVKGIAILIRAFRLLLGRYPNSRLVVAGEGDFKELLAYAFGDWGKVMFTGYVNQRTLSDLYSVADIGVVPSLHEEFGYVAIEMMMHRLPVIVNATTGLAEIVDHETNGLHVFLKRGKHNLRYSAGELAKGMIRLSFNPDLRAELGRNARKKYLSRYAIRHFNEKMKSLYQTL</sequence>
<comment type="caution">
    <text evidence="3">The sequence shown here is derived from an EMBL/GenBank/DDBJ whole genome shotgun (WGS) entry which is preliminary data.</text>
</comment>
<name>A0ABR7CPP2_9BACT</name>
<dbReference type="SUPFAM" id="SSF53756">
    <property type="entry name" value="UDP-Glycosyltransferase/glycogen phosphorylase"/>
    <property type="match status" value="1"/>
</dbReference>
<dbReference type="NCBIfam" id="TIGR04157">
    <property type="entry name" value="glyco_rSAM_CFB"/>
    <property type="match status" value="1"/>
</dbReference>
<evidence type="ECO:0000313" key="3">
    <source>
        <dbReference type="EMBL" id="MBC5617569.1"/>
    </source>
</evidence>
<dbReference type="RefSeq" id="WP_186965930.1">
    <property type="nucleotide sequence ID" value="NZ_JACOOK010000006.1"/>
</dbReference>
<organism evidence="3 4">
    <name type="scientific">Alistipes hominis</name>
    <dbReference type="NCBI Taxonomy" id="2763015"/>
    <lineage>
        <taxon>Bacteria</taxon>
        <taxon>Pseudomonadati</taxon>
        <taxon>Bacteroidota</taxon>
        <taxon>Bacteroidia</taxon>
        <taxon>Bacteroidales</taxon>
        <taxon>Rikenellaceae</taxon>
        <taxon>Alistipes</taxon>
    </lineage>
</organism>
<dbReference type="PANTHER" id="PTHR12526">
    <property type="entry name" value="GLYCOSYLTRANSFERASE"/>
    <property type="match status" value="1"/>
</dbReference>
<reference evidence="3 4" key="1">
    <citation type="submission" date="2020-08" db="EMBL/GenBank/DDBJ databases">
        <title>Genome public.</title>
        <authorList>
            <person name="Liu C."/>
            <person name="Sun Q."/>
        </authorList>
    </citation>
    <scope>NUCLEOTIDE SEQUENCE [LARGE SCALE GENOMIC DNA]</scope>
    <source>
        <strain evidence="3 4">New-7</strain>
    </source>
</reference>
<protein>
    <submittedName>
        <fullName evidence="3">TIGR04157 family glycosyltransferase</fullName>
    </submittedName>
</protein>
<dbReference type="CDD" id="cd03801">
    <property type="entry name" value="GT4_PimA-like"/>
    <property type="match status" value="1"/>
</dbReference>
<dbReference type="InterPro" id="IPR028098">
    <property type="entry name" value="Glyco_trans_4-like_N"/>
</dbReference>
<dbReference type="Pfam" id="PF00534">
    <property type="entry name" value="Glycos_transf_1"/>
    <property type="match status" value="1"/>
</dbReference>
<evidence type="ECO:0000259" key="2">
    <source>
        <dbReference type="Pfam" id="PF13439"/>
    </source>
</evidence>